<evidence type="ECO:0000256" key="3">
    <source>
        <dbReference type="ARBA" id="ARBA00023235"/>
    </source>
</evidence>
<dbReference type="InterPro" id="IPR020103">
    <property type="entry name" value="PsdUridine_synth_cat_dom_sf"/>
</dbReference>
<dbReference type="GO" id="GO:0001522">
    <property type="term" value="P:pseudouridine synthesis"/>
    <property type="evidence" value="ECO:0007669"/>
    <property type="project" value="InterPro"/>
</dbReference>
<accession>A0A7C4QP20</accession>
<name>A0A7C4QP20_9PLAN</name>
<dbReference type="Gene3D" id="3.30.70.3160">
    <property type="match status" value="1"/>
</dbReference>
<dbReference type="GO" id="GO:0009982">
    <property type="term" value="F:pseudouridine synthase activity"/>
    <property type="evidence" value="ECO:0007669"/>
    <property type="project" value="InterPro"/>
</dbReference>
<gene>
    <name evidence="5" type="primary">truD</name>
    <name evidence="5" type="ORF">ENS64_01255</name>
</gene>
<dbReference type="EMBL" id="DSVQ01000003">
    <property type="protein sequence ID" value="HGT37888.1"/>
    <property type="molecule type" value="Genomic_DNA"/>
</dbReference>
<dbReference type="PANTHER" id="PTHR13326">
    <property type="entry name" value="TRNA PSEUDOURIDINE SYNTHASE D"/>
    <property type="match status" value="1"/>
</dbReference>
<dbReference type="PROSITE" id="PS50984">
    <property type="entry name" value="TRUD"/>
    <property type="match status" value="1"/>
</dbReference>
<comment type="similarity">
    <text evidence="1">Belongs to the pseudouridine synthase TruD family.</text>
</comment>
<dbReference type="Gene3D" id="1.10.1510.30">
    <property type="match status" value="1"/>
</dbReference>
<dbReference type="InterPro" id="IPR011760">
    <property type="entry name" value="PsdUridine_synth_TruD_insert"/>
</dbReference>
<evidence type="ECO:0000259" key="4">
    <source>
        <dbReference type="PROSITE" id="PS50984"/>
    </source>
</evidence>
<sequence length="387" mass="44050">MKLKSRPEDFEVEELADFPLGDGPFAVYLLTKRSLGTPEAVTAIQQRWKLKRQQIGYGGLKDKHAITRQWITIFHGPRRNLEQAHVHLVYQGQANRSFTPQDIVGNRFVITLRGLAEEQARQMVSATAVVQRDGVPNYFDDQRFGSLGHAGEFVAQPWCRGDYERALWLALADPNPHDRPRDRETKRLLREHWGRWGACKAALPKSSCRSIVSFLCDHPADFRRALALIRQDLRSLYLAAFQSHLWNQILADLLAAEIPPAERCLVSLETGTVPFFRSLDDTQRRHLHQLNLPLPSARLHFAADDPLRQRYERIVQAAGLSLRELRVKYPRDSFFSKGERAAVVVPRRLSAAIVPDEFHPGHAAIRLEFTLPRGAYATLVVKRLGLG</sequence>
<dbReference type="Gene3D" id="3.30.2350.20">
    <property type="entry name" value="TruD, catalytic domain"/>
    <property type="match status" value="1"/>
</dbReference>
<feature type="domain" description="TRUD" evidence="4">
    <location>
        <begin position="134"/>
        <end position="345"/>
    </location>
</feature>
<dbReference type="GO" id="GO:0140098">
    <property type="term" value="F:catalytic activity, acting on RNA"/>
    <property type="evidence" value="ECO:0007669"/>
    <property type="project" value="UniProtKB-ARBA"/>
</dbReference>
<dbReference type="PIRSF" id="PIRSF037016">
    <property type="entry name" value="Pseudouridin_synth_euk_prd"/>
    <property type="match status" value="1"/>
</dbReference>
<organism evidence="5">
    <name type="scientific">Schlesneria paludicola</name>
    <dbReference type="NCBI Taxonomy" id="360056"/>
    <lineage>
        <taxon>Bacteria</taxon>
        <taxon>Pseudomonadati</taxon>
        <taxon>Planctomycetota</taxon>
        <taxon>Planctomycetia</taxon>
        <taxon>Planctomycetales</taxon>
        <taxon>Planctomycetaceae</taxon>
        <taxon>Schlesneria</taxon>
    </lineage>
</organism>
<dbReference type="AlphaFoldDB" id="A0A7C4QP20"/>
<dbReference type="InterPro" id="IPR001656">
    <property type="entry name" value="PsdUridine_synth_TruD"/>
</dbReference>
<comment type="caution">
    <text evidence="5">The sequence shown here is derived from an EMBL/GenBank/DDBJ whole genome shotgun (WGS) entry which is preliminary data.</text>
</comment>
<dbReference type="Pfam" id="PF01142">
    <property type="entry name" value="TruD"/>
    <property type="match status" value="1"/>
</dbReference>
<dbReference type="PROSITE" id="PS01268">
    <property type="entry name" value="UPF0024"/>
    <property type="match status" value="1"/>
</dbReference>
<dbReference type="SUPFAM" id="SSF55120">
    <property type="entry name" value="Pseudouridine synthase"/>
    <property type="match status" value="1"/>
</dbReference>
<evidence type="ECO:0000256" key="2">
    <source>
        <dbReference type="ARBA" id="ARBA00022694"/>
    </source>
</evidence>
<proteinExistence type="inferred from homology"/>
<dbReference type="PANTHER" id="PTHR13326:SF21">
    <property type="entry name" value="PSEUDOURIDYLATE SYNTHASE PUS7L"/>
    <property type="match status" value="1"/>
</dbReference>
<protein>
    <submittedName>
        <fullName evidence="5">tRNA pseudouridine(13) synthase TruD</fullName>
    </submittedName>
</protein>
<keyword evidence="2" id="KW-0819">tRNA processing</keyword>
<reference evidence="5" key="1">
    <citation type="journal article" date="2020" name="mSystems">
        <title>Genome- and Community-Level Interaction Insights into Carbon Utilization and Element Cycling Functions of Hydrothermarchaeota in Hydrothermal Sediment.</title>
        <authorList>
            <person name="Zhou Z."/>
            <person name="Liu Y."/>
            <person name="Xu W."/>
            <person name="Pan J."/>
            <person name="Luo Z.H."/>
            <person name="Li M."/>
        </authorList>
    </citation>
    <scope>NUCLEOTIDE SEQUENCE [LARGE SCALE GENOMIC DNA]</scope>
    <source>
        <strain evidence="5">SpSt-508</strain>
    </source>
</reference>
<evidence type="ECO:0000313" key="5">
    <source>
        <dbReference type="EMBL" id="HGT37888.1"/>
    </source>
</evidence>
<evidence type="ECO:0000256" key="1">
    <source>
        <dbReference type="ARBA" id="ARBA00007953"/>
    </source>
</evidence>
<keyword evidence="3" id="KW-0413">Isomerase</keyword>
<dbReference type="InterPro" id="IPR042214">
    <property type="entry name" value="TruD_catalytic"/>
</dbReference>
<dbReference type="InterPro" id="IPR020119">
    <property type="entry name" value="PsdUridine_synth_TruD_CS"/>
</dbReference>
<dbReference type="GO" id="GO:0008033">
    <property type="term" value="P:tRNA processing"/>
    <property type="evidence" value="ECO:0007669"/>
    <property type="project" value="UniProtKB-KW"/>
</dbReference>
<dbReference type="GO" id="GO:0003723">
    <property type="term" value="F:RNA binding"/>
    <property type="evidence" value="ECO:0007669"/>
    <property type="project" value="InterPro"/>
</dbReference>